<dbReference type="EMBL" id="KK107183">
    <property type="protein sequence ID" value="EZA55867.1"/>
    <property type="molecule type" value="Genomic_DNA"/>
</dbReference>
<organism evidence="5 6">
    <name type="scientific">Ooceraea biroi</name>
    <name type="common">Clonal raider ant</name>
    <name type="synonym">Cerapachys biroi</name>
    <dbReference type="NCBI Taxonomy" id="2015173"/>
    <lineage>
        <taxon>Eukaryota</taxon>
        <taxon>Metazoa</taxon>
        <taxon>Ecdysozoa</taxon>
        <taxon>Arthropoda</taxon>
        <taxon>Hexapoda</taxon>
        <taxon>Insecta</taxon>
        <taxon>Pterygota</taxon>
        <taxon>Neoptera</taxon>
        <taxon>Endopterygota</taxon>
        <taxon>Hymenoptera</taxon>
        <taxon>Apocrita</taxon>
        <taxon>Aculeata</taxon>
        <taxon>Formicoidea</taxon>
        <taxon>Formicidae</taxon>
        <taxon>Dorylinae</taxon>
        <taxon>Ooceraea</taxon>
    </lineage>
</organism>
<dbReference type="OrthoDB" id="6761907at2759"/>
<proteinExistence type="predicted"/>
<evidence type="ECO:0000259" key="4">
    <source>
        <dbReference type="SMART" id="SM01318"/>
    </source>
</evidence>
<dbReference type="AlphaFoldDB" id="A0A026WIJ5"/>
<dbReference type="SMART" id="SM01318">
    <property type="entry name" value="SVWC"/>
    <property type="match status" value="1"/>
</dbReference>
<feature type="chain" id="PRO_5001545617" description="Single domain-containing protein" evidence="3">
    <location>
        <begin position="22"/>
        <end position="86"/>
    </location>
</feature>
<evidence type="ECO:0000256" key="2">
    <source>
        <dbReference type="ARBA" id="ARBA00022525"/>
    </source>
</evidence>
<accession>A0A026WIJ5</accession>
<keyword evidence="2" id="KW-0964">Secreted</keyword>
<evidence type="ECO:0000313" key="5">
    <source>
        <dbReference type="EMBL" id="EZA55867.1"/>
    </source>
</evidence>
<keyword evidence="6" id="KW-1185">Reference proteome</keyword>
<feature type="domain" description="Single" evidence="4">
    <location>
        <begin position="23"/>
        <end position="84"/>
    </location>
</feature>
<keyword evidence="3" id="KW-0732">Signal</keyword>
<feature type="signal peptide" evidence="3">
    <location>
        <begin position="1"/>
        <end position="21"/>
    </location>
</feature>
<dbReference type="GO" id="GO:0005576">
    <property type="term" value="C:extracellular region"/>
    <property type="evidence" value="ECO:0007669"/>
    <property type="project" value="UniProtKB-SubCell"/>
</dbReference>
<evidence type="ECO:0000256" key="1">
    <source>
        <dbReference type="ARBA" id="ARBA00004613"/>
    </source>
</evidence>
<dbReference type="Proteomes" id="UP000053097">
    <property type="component" value="Unassembled WGS sequence"/>
</dbReference>
<protein>
    <recommendedName>
        <fullName evidence="4">Single domain-containing protein</fullName>
    </recommendedName>
</protein>
<dbReference type="OMA" id="FPECCAR"/>
<sequence>MRALVCCAILLLVCAFAQVEGGCQYKEETLTVGKHHRDCLTITCHENGSMSSLACPVMQCRNEIGYQETDLSKPFPECCARPICQD</sequence>
<reference evidence="5 6" key="1">
    <citation type="journal article" date="2014" name="Curr. Biol.">
        <title>The genome of the clonal raider ant Cerapachys biroi.</title>
        <authorList>
            <person name="Oxley P.R."/>
            <person name="Ji L."/>
            <person name="Fetter-Pruneda I."/>
            <person name="McKenzie S.K."/>
            <person name="Li C."/>
            <person name="Hu H."/>
            <person name="Zhang G."/>
            <person name="Kronauer D.J."/>
        </authorList>
    </citation>
    <scope>NUCLEOTIDE SEQUENCE [LARGE SCALE GENOMIC DNA]</scope>
</reference>
<dbReference type="InterPro" id="IPR029277">
    <property type="entry name" value="SVWC_dom"/>
</dbReference>
<gene>
    <name evidence="5" type="ORF">X777_04086</name>
</gene>
<dbReference type="Pfam" id="PF15430">
    <property type="entry name" value="SVWC"/>
    <property type="match status" value="1"/>
</dbReference>
<evidence type="ECO:0000256" key="3">
    <source>
        <dbReference type="SAM" id="SignalP"/>
    </source>
</evidence>
<evidence type="ECO:0000313" key="6">
    <source>
        <dbReference type="Proteomes" id="UP000053097"/>
    </source>
</evidence>
<name>A0A026WIJ5_OOCBI</name>
<comment type="subcellular location">
    <subcellularLocation>
        <location evidence="1">Secreted</location>
    </subcellularLocation>
</comment>